<dbReference type="PANTHER" id="PTHR30346">
    <property type="entry name" value="TRANSCRIPTIONAL DUAL REGULATOR HCAR-RELATED"/>
    <property type="match status" value="1"/>
</dbReference>
<keyword evidence="2" id="KW-0805">Transcription regulation</keyword>
<organism evidence="7 8">
    <name type="scientific">Allokutzneria multivorans</name>
    <dbReference type="NCBI Taxonomy" id="1142134"/>
    <lineage>
        <taxon>Bacteria</taxon>
        <taxon>Bacillati</taxon>
        <taxon>Actinomycetota</taxon>
        <taxon>Actinomycetes</taxon>
        <taxon>Pseudonocardiales</taxon>
        <taxon>Pseudonocardiaceae</taxon>
        <taxon>Allokutzneria</taxon>
    </lineage>
</organism>
<keyword evidence="8" id="KW-1185">Reference proteome</keyword>
<keyword evidence="4" id="KW-0804">Transcription</keyword>
<dbReference type="PANTHER" id="PTHR30346:SF0">
    <property type="entry name" value="HCA OPERON TRANSCRIPTIONAL ACTIVATOR HCAR"/>
    <property type="match status" value="1"/>
</dbReference>
<feature type="domain" description="LysR substrate-binding" evidence="6">
    <location>
        <begin position="19"/>
        <end position="192"/>
    </location>
</feature>
<name>A0ABP7SKV3_9PSEU</name>
<evidence type="ECO:0000256" key="3">
    <source>
        <dbReference type="ARBA" id="ARBA00023125"/>
    </source>
</evidence>
<dbReference type="SUPFAM" id="SSF53850">
    <property type="entry name" value="Periplasmic binding protein-like II"/>
    <property type="match status" value="1"/>
</dbReference>
<dbReference type="InterPro" id="IPR005119">
    <property type="entry name" value="LysR_subst-bd"/>
</dbReference>
<evidence type="ECO:0000259" key="6">
    <source>
        <dbReference type="Pfam" id="PF03466"/>
    </source>
</evidence>
<keyword evidence="3" id="KW-0238">DNA-binding</keyword>
<dbReference type="Gene3D" id="3.40.190.10">
    <property type="entry name" value="Periplasmic binding protein-like II"/>
    <property type="match status" value="2"/>
</dbReference>
<feature type="compositionally biased region" description="Basic residues" evidence="5">
    <location>
        <begin position="233"/>
        <end position="242"/>
    </location>
</feature>
<accession>A0ABP7SKV3</accession>
<protein>
    <submittedName>
        <fullName evidence="7">LysR substrate-binding domain-containing protein</fullName>
    </submittedName>
</protein>
<feature type="region of interest" description="Disordered" evidence="5">
    <location>
        <begin position="193"/>
        <end position="242"/>
    </location>
</feature>
<dbReference type="Pfam" id="PF03466">
    <property type="entry name" value="LysR_substrate"/>
    <property type="match status" value="1"/>
</dbReference>
<reference evidence="8" key="1">
    <citation type="journal article" date="2019" name="Int. J. Syst. Evol. Microbiol.">
        <title>The Global Catalogue of Microorganisms (GCM) 10K type strain sequencing project: providing services to taxonomists for standard genome sequencing and annotation.</title>
        <authorList>
            <consortium name="The Broad Institute Genomics Platform"/>
            <consortium name="The Broad Institute Genome Sequencing Center for Infectious Disease"/>
            <person name="Wu L."/>
            <person name="Ma J."/>
        </authorList>
    </citation>
    <scope>NUCLEOTIDE SEQUENCE [LARGE SCALE GENOMIC DNA]</scope>
    <source>
        <strain evidence="8">JCM 17342</strain>
    </source>
</reference>
<dbReference type="Gene3D" id="3.40.190.290">
    <property type="match status" value="1"/>
</dbReference>
<proteinExistence type="inferred from homology"/>
<gene>
    <name evidence="7" type="ORF">GCM10022247_39420</name>
</gene>
<evidence type="ECO:0000256" key="5">
    <source>
        <dbReference type="SAM" id="MobiDB-lite"/>
    </source>
</evidence>
<evidence type="ECO:0000313" key="7">
    <source>
        <dbReference type="EMBL" id="GAA4012918.1"/>
    </source>
</evidence>
<feature type="compositionally biased region" description="Low complexity" evidence="5">
    <location>
        <begin position="216"/>
        <end position="232"/>
    </location>
</feature>
<comment type="similarity">
    <text evidence="1">Belongs to the LysR transcriptional regulatory family.</text>
</comment>
<sequence length="242" mass="26712">MVTGSEFLLGYVPGVVPTKWLRMWVERLPEVRLTLVAVSAQDAAEAVRRREADAVLLRTFVGGEDLHTIPLYTETTVVVMQKEHVLAAADELSAEDLAETTVLHPLDDTLGWERPPGLAGWDRPESTEDAIRFAAAGVGVLVVPQSLARLHHRRDLTYRPLVGAPESSVGLSWLREGGPELIEELIGIVRGRTANSTRGRQQEAPAKQAPVKKKQPAATQKQAPRKPQQQRKPVTKGRKPRR</sequence>
<evidence type="ECO:0000256" key="2">
    <source>
        <dbReference type="ARBA" id="ARBA00023015"/>
    </source>
</evidence>
<dbReference type="EMBL" id="BAABAL010000016">
    <property type="protein sequence ID" value="GAA4012918.1"/>
    <property type="molecule type" value="Genomic_DNA"/>
</dbReference>
<comment type="caution">
    <text evidence="7">The sequence shown here is derived from an EMBL/GenBank/DDBJ whole genome shotgun (WGS) entry which is preliminary data.</text>
</comment>
<evidence type="ECO:0000313" key="8">
    <source>
        <dbReference type="Proteomes" id="UP001501747"/>
    </source>
</evidence>
<dbReference type="Proteomes" id="UP001501747">
    <property type="component" value="Unassembled WGS sequence"/>
</dbReference>
<evidence type="ECO:0000256" key="1">
    <source>
        <dbReference type="ARBA" id="ARBA00009437"/>
    </source>
</evidence>
<evidence type="ECO:0000256" key="4">
    <source>
        <dbReference type="ARBA" id="ARBA00023163"/>
    </source>
</evidence>